<evidence type="ECO:0000259" key="5">
    <source>
        <dbReference type="Pfam" id="PF00149"/>
    </source>
</evidence>
<accession>A0A381Y7P5</accession>
<name>A0A381Y7P5_9ZZZZ</name>
<evidence type="ECO:0000256" key="4">
    <source>
        <dbReference type="ARBA" id="ARBA00025742"/>
    </source>
</evidence>
<dbReference type="Gene3D" id="3.30.750.180">
    <property type="entry name" value="GpdQ, beta-strand dimerisation domain"/>
    <property type="match status" value="1"/>
</dbReference>
<dbReference type="SUPFAM" id="SSF56300">
    <property type="entry name" value="Metallo-dependent phosphatases"/>
    <property type="match status" value="1"/>
</dbReference>
<dbReference type="InterPro" id="IPR042283">
    <property type="entry name" value="GpdQ_catalytic"/>
</dbReference>
<proteinExistence type="inferred from homology"/>
<gene>
    <name evidence="6" type="ORF">METZ01_LOCUS125271</name>
</gene>
<organism evidence="6">
    <name type="scientific">marine metagenome</name>
    <dbReference type="NCBI Taxonomy" id="408172"/>
    <lineage>
        <taxon>unclassified sequences</taxon>
        <taxon>metagenomes</taxon>
        <taxon>ecological metagenomes</taxon>
    </lineage>
</organism>
<dbReference type="InterPro" id="IPR026575">
    <property type="entry name" value="GpdQ/CpdA-like"/>
</dbReference>
<dbReference type="InterPro" id="IPR004843">
    <property type="entry name" value="Calcineurin-like_PHP"/>
</dbReference>
<evidence type="ECO:0000256" key="3">
    <source>
        <dbReference type="ARBA" id="ARBA00023004"/>
    </source>
</evidence>
<dbReference type="InterPro" id="IPR050884">
    <property type="entry name" value="CNP_phosphodiesterase-III"/>
</dbReference>
<evidence type="ECO:0000313" key="6">
    <source>
        <dbReference type="EMBL" id="SVA72417.1"/>
    </source>
</evidence>
<dbReference type="Pfam" id="PF00149">
    <property type="entry name" value="Metallophos"/>
    <property type="match status" value="1"/>
</dbReference>
<dbReference type="InterPro" id="IPR042281">
    <property type="entry name" value="GpdQ_beta-strand"/>
</dbReference>
<feature type="domain" description="Calcineurin-like phosphoesterase" evidence="5">
    <location>
        <begin position="1"/>
        <end position="198"/>
    </location>
</feature>
<evidence type="ECO:0000256" key="2">
    <source>
        <dbReference type="ARBA" id="ARBA00022801"/>
    </source>
</evidence>
<reference evidence="6" key="1">
    <citation type="submission" date="2018-05" db="EMBL/GenBank/DDBJ databases">
        <authorList>
            <person name="Lanie J.A."/>
            <person name="Ng W.-L."/>
            <person name="Kazmierczak K.M."/>
            <person name="Andrzejewski T.M."/>
            <person name="Davidsen T.M."/>
            <person name="Wayne K.J."/>
            <person name="Tettelin H."/>
            <person name="Glass J.I."/>
            <person name="Rusch D."/>
            <person name="Podicherti R."/>
            <person name="Tsui H.-C.T."/>
            <person name="Winkler M.E."/>
        </authorList>
    </citation>
    <scope>NUCLEOTIDE SEQUENCE</scope>
</reference>
<dbReference type="EMBL" id="UINC01017461">
    <property type="protein sequence ID" value="SVA72417.1"/>
    <property type="molecule type" value="Genomic_DNA"/>
</dbReference>
<dbReference type="AlphaFoldDB" id="A0A381Y7P5"/>
<dbReference type="PANTHER" id="PTHR42988">
    <property type="entry name" value="PHOSPHOHYDROLASE"/>
    <property type="match status" value="1"/>
</dbReference>
<protein>
    <recommendedName>
        <fullName evidence="5">Calcineurin-like phosphoesterase domain-containing protein</fullName>
    </recommendedName>
</protein>
<comment type="similarity">
    <text evidence="4">Belongs to the cyclic nucleotide phosphodiesterase class-III family.</text>
</comment>
<keyword evidence="2" id="KW-0378">Hydrolase</keyword>
<evidence type="ECO:0000256" key="1">
    <source>
        <dbReference type="ARBA" id="ARBA00022723"/>
    </source>
</evidence>
<dbReference type="InterPro" id="IPR029052">
    <property type="entry name" value="Metallo-depent_PP-like"/>
</dbReference>
<keyword evidence="3" id="KW-0408">Iron</keyword>
<dbReference type="GO" id="GO:0004112">
    <property type="term" value="F:cyclic-nucleotide phosphodiesterase activity"/>
    <property type="evidence" value="ECO:0007669"/>
    <property type="project" value="InterPro"/>
</dbReference>
<sequence>MLIAQITDTHIKPNGALAYGNVLDSALCLKNVVKHCNKFNPTIDLAIVTGDLTDSGKIEEYEEFNKILRDLKMPWFVIPGNHDNSKNLMHFFDKHEYLPRNEKYCNYVIDKYPFTLMGLDTTVIGENFGELSDESLQWLELNLKRYSSKPTILFMHHPPFEIGIDGMDNQNLKNSAKFFEILRSYPHVKHIACGHAHRATETVIDGIGISIAPNGAHSVNLDLISKNPLMFIMEPAAIRIFKLNLISKNVISHLSFVGKFDGPYPFYSEFGVLLD</sequence>
<dbReference type="PANTHER" id="PTHR42988:SF2">
    <property type="entry name" value="CYCLIC NUCLEOTIDE PHOSPHODIESTERASE CBUA0032-RELATED"/>
    <property type="match status" value="1"/>
</dbReference>
<dbReference type="GO" id="GO:0046872">
    <property type="term" value="F:metal ion binding"/>
    <property type="evidence" value="ECO:0007669"/>
    <property type="project" value="UniProtKB-KW"/>
</dbReference>
<dbReference type="CDD" id="cd07402">
    <property type="entry name" value="MPP_GpdQ"/>
    <property type="match status" value="1"/>
</dbReference>
<dbReference type="Gene3D" id="3.60.21.40">
    <property type="entry name" value="GpdQ, catalytic alpha/beta sandwich domain"/>
    <property type="match status" value="1"/>
</dbReference>
<keyword evidence="1" id="KW-0479">Metal-binding</keyword>